<evidence type="ECO:0000313" key="2">
    <source>
        <dbReference type="Proteomes" id="UP001281147"/>
    </source>
</evidence>
<reference evidence="1" key="1">
    <citation type="submission" date="2023-07" db="EMBL/GenBank/DDBJ databases">
        <title>Black Yeasts Isolated from many extreme environments.</title>
        <authorList>
            <person name="Coleine C."/>
            <person name="Stajich J.E."/>
            <person name="Selbmann L."/>
        </authorList>
    </citation>
    <scope>NUCLEOTIDE SEQUENCE</scope>
    <source>
        <strain evidence="1">CCFEE 5714</strain>
    </source>
</reference>
<organism evidence="1 2">
    <name type="scientific">Vermiconidia calcicola</name>
    <dbReference type="NCBI Taxonomy" id="1690605"/>
    <lineage>
        <taxon>Eukaryota</taxon>
        <taxon>Fungi</taxon>
        <taxon>Dikarya</taxon>
        <taxon>Ascomycota</taxon>
        <taxon>Pezizomycotina</taxon>
        <taxon>Dothideomycetes</taxon>
        <taxon>Dothideomycetidae</taxon>
        <taxon>Mycosphaerellales</taxon>
        <taxon>Extremaceae</taxon>
        <taxon>Vermiconidia</taxon>
    </lineage>
</organism>
<dbReference type="EMBL" id="JAUTXU010000025">
    <property type="protein sequence ID" value="KAK3719679.1"/>
    <property type="molecule type" value="Genomic_DNA"/>
</dbReference>
<gene>
    <name evidence="1" type="ORF">LTR37_004216</name>
</gene>
<protein>
    <submittedName>
        <fullName evidence="1">Uncharacterized protein</fullName>
    </submittedName>
</protein>
<dbReference type="Proteomes" id="UP001281147">
    <property type="component" value="Unassembled WGS sequence"/>
</dbReference>
<name>A0ACC3NMK3_9PEZI</name>
<keyword evidence="2" id="KW-1185">Reference proteome</keyword>
<sequence>MGLEGIRADQVEVREEVEPDFVVTNGSSDYEQSDGEDTSDTESFGSVGSDHYDEYKPKHQGAEQPSGLDTRELSTRRWIQPTIDSAFSRTTIRNEINPRQYGETANAGIWGADALMGRRRSLRLMHAEPDGPHMERRIDDVQTVVSRSLRPSKPTPFRSLGEAGVEGDEFGCQDEDDEEELPHLNRTRTKSRRLVKSESPNQQVATPPPSDMAHTSEAPGFFPSGRNSAPNMPAKRRSIVTLQMPRPHATKALERLTALTPANTREQTPKRRIDVDLTTNRGNKAVHIKDEIMEDPDIRTEAHGSAAPNVVEEEDLEDMELELREIQLKRKLRAAKRQKIGRADI</sequence>
<accession>A0ACC3NMK3</accession>
<proteinExistence type="predicted"/>
<comment type="caution">
    <text evidence="1">The sequence shown here is derived from an EMBL/GenBank/DDBJ whole genome shotgun (WGS) entry which is preliminary data.</text>
</comment>
<evidence type="ECO:0000313" key="1">
    <source>
        <dbReference type="EMBL" id="KAK3719679.1"/>
    </source>
</evidence>